<evidence type="ECO:0000256" key="1">
    <source>
        <dbReference type="PROSITE-ProRule" id="PRU00371"/>
    </source>
</evidence>
<evidence type="ECO:0000313" key="6">
    <source>
        <dbReference type="Proteomes" id="UP000027135"/>
    </source>
</evidence>
<dbReference type="GO" id="GO:0003677">
    <property type="term" value="F:DNA binding"/>
    <property type="evidence" value="ECO:0007669"/>
    <property type="project" value="InterPro"/>
</dbReference>
<accession>A0A067RA73</accession>
<feature type="compositionally biased region" description="Polar residues" evidence="2">
    <location>
        <begin position="277"/>
        <end position="290"/>
    </location>
</feature>
<proteinExistence type="predicted"/>
<name>A0A067RA73_ZOONE</name>
<dbReference type="EMBL" id="KK852602">
    <property type="protein sequence ID" value="KDR20478.1"/>
    <property type="molecule type" value="Genomic_DNA"/>
</dbReference>
<dbReference type="STRING" id="136037.A0A067RA73"/>
<comment type="subcellular location">
    <subcellularLocation>
        <location evidence="1">Nucleus</location>
    </subcellularLocation>
</comment>
<sequence length="290" mass="33799">MELNTTVFDSERLISEVEKRPALYNKVMPEYSDKNYKEKQWKEVCEAVLPNWCHLDKKERVTAGNVIQRKWRNIRDNFRKGIQVQKKSTGQGARKRRKYVYFDQLLFLLPTLQERSSSGNENETEEDINTGRQVRGVTNANETNERRQSKRSKITYEESLLQIIKERNRDDIDEDKSFLLSLVPSFKKLSDEQKYIAKVEFLNVLRRVTLPQPQYPFSTRRLSNSYFPPNFPPSNPPGINQSFSPKFKPQHTESLRSPEQSTSTSSSTLLPQMSPSDSNTMSPLSDTELH</sequence>
<evidence type="ECO:0000259" key="3">
    <source>
        <dbReference type="PROSITE" id="PS51029"/>
    </source>
</evidence>
<dbReference type="SMART" id="SM00595">
    <property type="entry name" value="MADF"/>
    <property type="match status" value="1"/>
</dbReference>
<feature type="region of interest" description="Disordered" evidence="2">
    <location>
        <begin position="226"/>
        <end position="290"/>
    </location>
</feature>
<dbReference type="PROSITE" id="PS51031">
    <property type="entry name" value="BESS"/>
    <property type="match status" value="1"/>
</dbReference>
<dbReference type="PROSITE" id="PS51029">
    <property type="entry name" value="MADF"/>
    <property type="match status" value="1"/>
</dbReference>
<protein>
    <recommendedName>
        <fullName evidence="7">MADF domain-containing protein</fullName>
    </recommendedName>
</protein>
<evidence type="ECO:0000256" key="2">
    <source>
        <dbReference type="SAM" id="MobiDB-lite"/>
    </source>
</evidence>
<dbReference type="Proteomes" id="UP000027135">
    <property type="component" value="Unassembled WGS sequence"/>
</dbReference>
<dbReference type="GO" id="GO:0006357">
    <property type="term" value="P:regulation of transcription by RNA polymerase II"/>
    <property type="evidence" value="ECO:0007669"/>
    <property type="project" value="TreeGrafter"/>
</dbReference>
<dbReference type="eggNOG" id="ENOG502S3VN">
    <property type="taxonomic scope" value="Eukaryota"/>
</dbReference>
<dbReference type="Pfam" id="PF10545">
    <property type="entry name" value="MADF_DNA_bdg"/>
    <property type="match status" value="1"/>
</dbReference>
<dbReference type="PANTHER" id="PTHR12243:SF69">
    <property type="entry name" value="SI:CH73-59F11.3"/>
    <property type="match status" value="1"/>
</dbReference>
<dbReference type="GO" id="GO:0005634">
    <property type="term" value="C:nucleus"/>
    <property type="evidence" value="ECO:0007669"/>
    <property type="project" value="UniProtKB-SubCell"/>
</dbReference>
<evidence type="ECO:0000313" key="5">
    <source>
        <dbReference type="EMBL" id="KDR20478.1"/>
    </source>
</evidence>
<keyword evidence="1" id="KW-0539">Nucleus</keyword>
<reference evidence="5 6" key="1">
    <citation type="journal article" date="2014" name="Nat. Commun.">
        <title>Molecular traces of alternative social organization in a termite genome.</title>
        <authorList>
            <person name="Terrapon N."/>
            <person name="Li C."/>
            <person name="Robertson H.M."/>
            <person name="Ji L."/>
            <person name="Meng X."/>
            <person name="Booth W."/>
            <person name="Chen Z."/>
            <person name="Childers C.P."/>
            <person name="Glastad K.M."/>
            <person name="Gokhale K."/>
            <person name="Gowin J."/>
            <person name="Gronenberg W."/>
            <person name="Hermansen R.A."/>
            <person name="Hu H."/>
            <person name="Hunt B.G."/>
            <person name="Huylmans A.K."/>
            <person name="Khalil S.M."/>
            <person name="Mitchell R.D."/>
            <person name="Munoz-Torres M.C."/>
            <person name="Mustard J.A."/>
            <person name="Pan H."/>
            <person name="Reese J.T."/>
            <person name="Scharf M.E."/>
            <person name="Sun F."/>
            <person name="Vogel H."/>
            <person name="Xiao J."/>
            <person name="Yang W."/>
            <person name="Yang Z."/>
            <person name="Yang Z."/>
            <person name="Zhou J."/>
            <person name="Zhu J."/>
            <person name="Brent C.S."/>
            <person name="Elsik C.G."/>
            <person name="Goodisman M.A."/>
            <person name="Liberles D.A."/>
            <person name="Roe R.M."/>
            <person name="Vargo E.L."/>
            <person name="Vilcinskas A."/>
            <person name="Wang J."/>
            <person name="Bornberg-Bauer E."/>
            <person name="Korb J."/>
            <person name="Zhang G."/>
            <person name="Liebig J."/>
        </authorList>
    </citation>
    <scope>NUCLEOTIDE SEQUENCE [LARGE SCALE GENOMIC DNA]</scope>
    <source>
        <tissue evidence="5">Whole organism</tissue>
    </source>
</reference>
<dbReference type="InterPro" id="IPR039353">
    <property type="entry name" value="TF_Adf1"/>
</dbReference>
<dbReference type="InParanoid" id="A0A067RA73"/>
<evidence type="ECO:0008006" key="7">
    <source>
        <dbReference type="Google" id="ProtNLM"/>
    </source>
</evidence>
<gene>
    <name evidence="5" type="ORF">L798_04777</name>
</gene>
<organism evidence="5 6">
    <name type="scientific">Zootermopsis nevadensis</name>
    <name type="common">Dampwood termite</name>
    <dbReference type="NCBI Taxonomy" id="136037"/>
    <lineage>
        <taxon>Eukaryota</taxon>
        <taxon>Metazoa</taxon>
        <taxon>Ecdysozoa</taxon>
        <taxon>Arthropoda</taxon>
        <taxon>Hexapoda</taxon>
        <taxon>Insecta</taxon>
        <taxon>Pterygota</taxon>
        <taxon>Neoptera</taxon>
        <taxon>Polyneoptera</taxon>
        <taxon>Dictyoptera</taxon>
        <taxon>Blattodea</taxon>
        <taxon>Blattoidea</taxon>
        <taxon>Termitoidae</taxon>
        <taxon>Termopsidae</taxon>
        <taxon>Zootermopsis</taxon>
    </lineage>
</organism>
<dbReference type="InterPro" id="IPR006578">
    <property type="entry name" value="MADF-dom"/>
</dbReference>
<dbReference type="AlphaFoldDB" id="A0A067RA73"/>
<dbReference type="Pfam" id="PF02944">
    <property type="entry name" value="BESS"/>
    <property type="match status" value="1"/>
</dbReference>
<dbReference type="OMA" id="TESPAYH"/>
<feature type="domain" description="BESS" evidence="4">
    <location>
        <begin position="172"/>
        <end position="211"/>
    </location>
</feature>
<dbReference type="OrthoDB" id="8118596at2759"/>
<dbReference type="GO" id="GO:0005667">
    <property type="term" value="C:transcription regulator complex"/>
    <property type="evidence" value="ECO:0007669"/>
    <property type="project" value="TreeGrafter"/>
</dbReference>
<feature type="domain" description="MADF" evidence="3">
    <location>
        <begin position="12"/>
        <end position="113"/>
    </location>
</feature>
<evidence type="ECO:0000259" key="4">
    <source>
        <dbReference type="PROSITE" id="PS51031"/>
    </source>
</evidence>
<dbReference type="PANTHER" id="PTHR12243">
    <property type="entry name" value="MADF DOMAIN TRANSCRIPTION FACTOR"/>
    <property type="match status" value="1"/>
</dbReference>
<keyword evidence="6" id="KW-1185">Reference proteome</keyword>
<feature type="compositionally biased region" description="Low complexity" evidence="2">
    <location>
        <begin position="257"/>
        <end position="276"/>
    </location>
</feature>
<dbReference type="InterPro" id="IPR004210">
    <property type="entry name" value="BESS_motif"/>
</dbReference>